<keyword evidence="9 15" id="KW-0521">NADP</keyword>
<feature type="transmembrane region" description="Helical" evidence="16">
    <location>
        <begin position="50"/>
        <end position="68"/>
    </location>
</feature>
<dbReference type="Pfam" id="PF02233">
    <property type="entry name" value="PNTB"/>
    <property type="match status" value="1"/>
</dbReference>
<dbReference type="SUPFAM" id="SSF52467">
    <property type="entry name" value="DHS-like NAD/FAD-binding domain"/>
    <property type="match status" value="1"/>
</dbReference>
<dbReference type="InterPro" id="IPR012136">
    <property type="entry name" value="NADH_DH_b"/>
</dbReference>
<evidence type="ECO:0000256" key="11">
    <source>
        <dbReference type="ARBA" id="ARBA00022989"/>
    </source>
</evidence>
<keyword evidence="19" id="KW-1185">Reference proteome</keyword>
<protein>
    <recommendedName>
        <fullName evidence="5 15">NAD(P) transhydrogenase subunit beta</fullName>
        <ecNumber evidence="4 15">7.1.1.1</ecNumber>
    </recommendedName>
    <alternativeName>
        <fullName evidence="15">Nicotinamide nucleotide transhydrogenase subunit beta</fullName>
    </alternativeName>
</protein>
<evidence type="ECO:0000256" key="12">
    <source>
        <dbReference type="ARBA" id="ARBA00023027"/>
    </source>
</evidence>
<evidence type="ECO:0000256" key="16">
    <source>
        <dbReference type="SAM" id="Phobius"/>
    </source>
</evidence>
<evidence type="ECO:0000256" key="15">
    <source>
        <dbReference type="PIRNR" id="PIRNR000204"/>
    </source>
</evidence>
<feature type="transmembrane region" description="Helical" evidence="16">
    <location>
        <begin position="200"/>
        <end position="219"/>
    </location>
</feature>
<dbReference type="GO" id="GO:0008750">
    <property type="term" value="F:proton-translocating NAD(P)+ transhydrogenase activity"/>
    <property type="evidence" value="ECO:0007669"/>
    <property type="project" value="UniProtKB-EC"/>
</dbReference>
<keyword evidence="8 16" id="KW-0812">Transmembrane</keyword>
<feature type="transmembrane region" description="Helical" evidence="16">
    <location>
        <begin position="157"/>
        <end position="179"/>
    </location>
</feature>
<keyword evidence="10 15" id="KW-1278">Translocase</keyword>
<dbReference type="EMBL" id="BAED01000050">
    <property type="protein sequence ID" value="GAB06273.1"/>
    <property type="molecule type" value="Genomic_DNA"/>
</dbReference>
<evidence type="ECO:0000256" key="1">
    <source>
        <dbReference type="ARBA" id="ARBA00003943"/>
    </source>
</evidence>
<dbReference type="Gene3D" id="3.40.50.1220">
    <property type="entry name" value="TPP-binding domain"/>
    <property type="match status" value="1"/>
</dbReference>
<keyword evidence="13 15" id="KW-0472">Membrane</keyword>
<comment type="caution">
    <text evidence="18">The sequence shown here is derived from an EMBL/GenBank/DDBJ whole genome shotgun (WGS) entry which is preliminary data.</text>
</comment>
<evidence type="ECO:0000256" key="6">
    <source>
        <dbReference type="ARBA" id="ARBA00022475"/>
    </source>
</evidence>
<keyword evidence="12 15" id="KW-0520">NAD</keyword>
<dbReference type="Proteomes" id="UP000006023">
    <property type="component" value="Unassembled WGS sequence"/>
</dbReference>
<feature type="transmembrane region" description="Helical" evidence="16">
    <location>
        <begin position="231"/>
        <end position="252"/>
    </location>
</feature>
<dbReference type="PIRSF" id="PIRSF000204">
    <property type="entry name" value="PNTB"/>
    <property type="match status" value="1"/>
</dbReference>
<evidence type="ECO:0000256" key="9">
    <source>
        <dbReference type="ARBA" id="ARBA00022857"/>
    </source>
</evidence>
<evidence type="ECO:0000256" key="2">
    <source>
        <dbReference type="ARBA" id="ARBA00004429"/>
    </source>
</evidence>
<gene>
    <name evidence="18" type="primary">pntB</name>
    <name evidence="18" type="ORF">GOAMR_50_00450</name>
</gene>
<comment type="function">
    <text evidence="1 15">The transhydrogenation between NADH and NADP is coupled to respiration and ATP hydrolysis and functions as a proton pump across the membrane.</text>
</comment>
<accession>G7GRP8</accession>
<proteinExistence type="inferred from homology"/>
<keyword evidence="7 15" id="KW-0997">Cell inner membrane</keyword>
<dbReference type="FunFam" id="3.40.50.1220:FF:000002">
    <property type="entry name" value="NAD(P) transhydrogenase subunit beta"/>
    <property type="match status" value="1"/>
</dbReference>
<organism evidence="18 19">
    <name type="scientific">Gordonia amarae NBRC 15530</name>
    <dbReference type="NCBI Taxonomy" id="1075090"/>
    <lineage>
        <taxon>Bacteria</taxon>
        <taxon>Bacillati</taxon>
        <taxon>Actinomycetota</taxon>
        <taxon>Actinomycetes</taxon>
        <taxon>Mycobacteriales</taxon>
        <taxon>Gordoniaceae</taxon>
        <taxon>Gordonia</taxon>
    </lineage>
</organism>
<evidence type="ECO:0000256" key="5">
    <source>
        <dbReference type="ARBA" id="ARBA00014581"/>
    </source>
</evidence>
<evidence type="ECO:0000256" key="8">
    <source>
        <dbReference type="ARBA" id="ARBA00022692"/>
    </source>
</evidence>
<dbReference type="AlphaFoldDB" id="G7GRP8"/>
<keyword evidence="11 16" id="KW-1133">Transmembrane helix</keyword>
<evidence type="ECO:0000256" key="14">
    <source>
        <dbReference type="ARBA" id="ARBA00048202"/>
    </source>
</evidence>
<dbReference type="PANTHER" id="PTHR44758">
    <property type="entry name" value="NAD(P) TRANSHYDROGENASE SUBUNIT BETA"/>
    <property type="match status" value="1"/>
</dbReference>
<feature type="transmembrane region" description="Helical" evidence="16">
    <location>
        <begin position="284"/>
        <end position="303"/>
    </location>
</feature>
<evidence type="ECO:0000313" key="18">
    <source>
        <dbReference type="EMBL" id="GAB06273.1"/>
    </source>
</evidence>
<evidence type="ECO:0000259" key="17">
    <source>
        <dbReference type="Pfam" id="PF02233"/>
    </source>
</evidence>
<keyword evidence="6 15" id="KW-1003">Cell membrane</keyword>
<dbReference type="STRING" id="1075090.GOAMR_50_00450"/>
<dbReference type="EC" id="7.1.1.1" evidence="4 15"/>
<evidence type="ECO:0000256" key="3">
    <source>
        <dbReference type="ARBA" id="ARBA00007919"/>
    </source>
</evidence>
<comment type="subcellular location">
    <subcellularLocation>
        <location evidence="2">Cell inner membrane</location>
        <topology evidence="2">Multi-pass membrane protein</topology>
    </subcellularLocation>
</comment>
<name>G7GRP8_9ACTN</name>
<dbReference type="GO" id="GO:0005886">
    <property type="term" value="C:plasma membrane"/>
    <property type="evidence" value="ECO:0007669"/>
    <property type="project" value="UniProtKB-SubCell"/>
</dbReference>
<comment type="catalytic activity">
    <reaction evidence="14 15">
        <text>NAD(+) + NADPH + H(+)(in) = NADH + NADP(+) + H(+)(out)</text>
        <dbReference type="Rhea" id="RHEA:47992"/>
        <dbReference type="ChEBI" id="CHEBI:15378"/>
        <dbReference type="ChEBI" id="CHEBI:57540"/>
        <dbReference type="ChEBI" id="CHEBI:57783"/>
        <dbReference type="ChEBI" id="CHEBI:57945"/>
        <dbReference type="ChEBI" id="CHEBI:58349"/>
        <dbReference type="EC" id="7.1.1.1"/>
    </reaction>
</comment>
<dbReference type="InterPro" id="IPR034300">
    <property type="entry name" value="PNTB-like"/>
</dbReference>
<evidence type="ECO:0000256" key="10">
    <source>
        <dbReference type="ARBA" id="ARBA00022967"/>
    </source>
</evidence>
<dbReference type="eggNOG" id="COG1282">
    <property type="taxonomic scope" value="Bacteria"/>
</dbReference>
<feature type="transmembrane region" description="Helical" evidence="16">
    <location>
        <begin position="119"/>
        <end position="137"/>
    </location>
</feature>
<evidence type="ECO:0000256" key="13">
    <source>
        <dbReference type="ARBA" id="ARBA00023136"/>
    </source>
</evidence>
<evidence type="ECO:0000256" key="7">
    <source>
        <dbReference type="ARBA" id="ARBA00022519"/>
    </source>
</evidence>
<reference evidence="18 19" key="1">
    <citation type="submission" date="2011-11" db="EMBL/GenBank/DDBJ databases">
        <title>Whole genome shotgun sequence of Gordonia amarae NBRC 15530.</title>
        <authorList>
            <person name="Takarada H."/>
            <person name="Hosoyama A."/>
            <person name="Tsuchikane K."/>
            <person name="Katsumata H."/>
            <person name="Yamazaki S."/>
            <person name="Fujita N."/>
        </authorList>
    </citation>
    <scope>NUCLEOTIDE SEQUENCE [LARGE SCALE GENOMIC DNA]</scope>
    <source>
        <strain evidence="18 19">NBRC 15530</strain>
    </source>
</reference>
<dbReference type="PANTHER" id="PTHR44758:SF1">
    <property type="entry name" value="NAD(P) TRANSHYDROGENASE SUBUNIT BETA"/>
    <property type="match status" value="1"/>
</dbReference>
<sequence>MNDVLLLAQGTHDPSETISYVVMALYIAAFSLFIYGLMGLTGPKTAVRGNWIAAVGMGLAVAATLLFVWNQGAVAEAGSHGRDDVPAINWILIAAGLIIGVALGIPPALKTKMTAMPQLVALFNGVGGGTVALIAWAEFIETDGFKEFHGVVPASPMVVGSLIAAIIGSISFWGSLVAFTKLQEIMPKGLEKFSVANAKLFQLANIVLLIVSLVLAVFMGVKAASGDGSAIWFMVGLLIAAGVMGLFVVLPIGGADMPVVISLLNAMTGLSAAAAGIALDNTALIVAGMIVGASGSILTNLMAKAMNRSIPAIVFGSFGGGDAAAGGPVGAAGGTVKATSAADAAIQMSYANQVIVVPGYGLAVAQAQHAVKEMASLLEAKGVEVKYAIHPVAGRMPGHMNVLLAEADVAYDAMKEMDDINGEFSRTDVAIVIGANDVTNPAARNDPSSPIHGMPILNVDEARSVIVLKRGMSSGYAGIENPLFFGERTSMLFGDAKKSVDSVIEELKAL</sequence>
<dbReference type="GO" id="GO:0050661">
    <property type="term" value="F:NADP binding"/>
    <property type="evidence" value="ECO:0007669"/>
    <property type="project" value="InterPro"/>
</dbReference>
<comment type="similarity">
    <text evidence="3 15">Belongs to the PNT beta subunit family.</text>
</comment>
<dbReference type="InterPro" id="IPR029035">
    <property type="entry name" value="DHS-like_NAD/FAD-binding_dom"/>
</dbReference>
<feature type="domain" description="NADP transhydrogenase beta-like" evidence="17">
    <location>
        <begin position="24"/>
        <end position="505"/>
    </location>
</feature>
<feature type="transmembrane region" description="Helical" evidence="16">
    <location>
        <begin position="259"/>
        <end position="278"/>
    </location>
</feature>
<evidence type="ECO:0000256" key="4">
    <source>
        <dbReference type="ARBA" id="ARBA00012943"/>
    </source>
</evidence>
<feature type="transmembrane region" description="Helical" evidence="16">
    <location>
        <begin position="20"/>
        <end position="38"/>
    </location>
</feature>
<evidence type="ECO:0000313" key="19">
    <source>
        <dbReference type="Proteomes" id="UP000006023"/>
    </source>
</evidence>
<feature type="transmembrane region" description="Helical" evidence="16">
    <location>
        <begin position="88"/>
        <end position="107"/>
    </location>
</feature>